<evidence type="ECO:0000256" key="1">
    <source>
        <dbReference type="ARBA" id="ARBA00022679"/>
    </source>
</evidence>
<evidence type="ECO:0000313" key="5">
    <source>
        <dbReference type="Proteomes" id="UP001058098"/>
    </source>
</evidence>
<dbReference type="InterPro" id="IPR050832">
    <property type="entry name" value="Bact_Acetyltransf"/>
</dbReference>
<keyword evidence="1" id="KW-0808">Transferase</keyword>
<dbReference type="Gene3D" id="3.40.630.30">
    <property type="match status" value="1"/>
</dbReference>
<dbReference type="PROSITE" id="PS51186">
    <property type="entry name" value="GNAT"/>
    <property type="match status" value="1"/>
</dbReference>
<organism evidence="4 5">
    <name type="scientific">Mesorhizobium onobrychidis</name>
    <dbReference type="NCBI Taxonomy" id="2775404"/>
    <lineage>
        <taxon>Bacteria</taxon>
        <taxon>Pseudomonadati</taxon>
        <taxon>Pseudomonadota</taxon>
        <taxon>Alphaproteobacteria</taxon>
        <taxon>Hyphomicrobiales</taxon>
        <taxon>Phyllobacteriaceae</taxon>
        <taxon>Mesorhizobium</taxon>
    </lineage>
</organism>
<evidence type="ECO:0000313" key="4">
    <source>
        <dbReference type="EMBL" id="UVC14660.1"/>
    </source>
</evidence>
<keyword evidence="5" id="KW-1185">Reference proteome</keyword>
<accession>A0ABY5QTZ1</accession>
<dbReference type="Proteomes" id="UP001058098">
    <property type="component" value="Chromosome"/>
</dbReference>
<gene>
    <name evidence="4" type="ORF">IHQ72_29245</name>
</gene>
<keyword evidence="2" id="KW-0012">Acyltransferase</keyword>
<evidence type="ECO:0000259" key="3">
    <source>
        <dbReference type="PROSITE" id="PS51186"/>
    </source>
</evidence>
<name>A0ABY5QTZ1_9HYPH</name>
<dbReference type="InterPro" id="IPR016181">
    <property type="entry name" value="Acyl_CoA_acyltransferase"/>
</dbReference>
<protein>
    <submittedName>
        <fullName evidence="4">GNAT family N-acetyltransferase</fullName>
    </submittedName>
</protein>
<dbReference type="InterPro" id="IPR000182">
    <property type="entry name" value="GNAT_dom"/>
</dbReference>
<evidence type="ECO:0000256" key="2">
    <source>
        <dbReference type="ARBA" id="ARBA00023315"/>
    </source>
</evidence>
<reference evidence="4" key="1">
    <citation type="submission" date="2020-09" db="EMBL/GenBank/DDBJ databases">
        <title>Rhizobia associated with sainfoin plants.</title>
        <authorList>
            <person name="Asharfi S."/>
            <person name="Kuzmanovic N."/>
            <person name="Bunk B."/>
            <person name="Sproeer C."/>
            <person name="Becker M."/>
            <person name="Thuenen T."/>
        </authorList>
    </citation>
    <scope>NUCLEOTIDE SEQUENCE</scope>
    <source>
        <strain evidence="4">OM4</strain>
    </source>
</reference>
<dbReference type="PANTHER" id="PTHR43877">
    <property type="entry name" value="AMINOALKYLPHOSPHONATE N-ACETYLTRANSFERASE-RELATED-RELATED"/>
    <property type="match status" value="1"/>
</dbReference>
<sequence length="163" mass="18463">MTLKLLDPDDFETFKRIRLEALRAAPEAFASSAAEWENLPDEEWRRRLTNNPVVVSFRGEEPVGIMGLKRQRASKMAHRASVIMVYLRDSERGGGYAVGMLNLLLDHARALGIRQVELAVSAENLAAIRFYQREGFHEIGCIPAGFLHEGREIDEIVMARRLT</sequence>
<feature type="domain" description="N-acetyltransferase" evidence="3">
    <location>
        <begin position="1"/>
        <end position="163"/>
    </location>
</feature>
<dbReference type="EMBL" id="CP062229">
    <property type="protein sequence ID" value="UVC14660.1"/>
    <property type="molecule type" value="Genomic_DNA"/>
</dbReference>
<dbReference type="SUPFAM" id="SSF55729">
    <property type="entry name" value="Acyl-CoA N-acyltransferases (Nat)"/>
    <property type="match status" value="1"/>
</dbReference>
<dbReference type="PANTHER" id="PTHR43877:SF2">
    <property type="entry name" value="AMINOALKYLPHOSPHONATE N-ACETYLTRANSFERASE-RELATED"/>
    <property type="match status" value="1"/>
</dbReference>
<dbReference type="RefSeq" id="WP_258119030.1">
    <property type="nucleotide sequence ID" value="NZ_CP062229.1"/>
</dbReference>
<dbReference type="CDD" id="cd04301">
    <property type="entry name" value="NAT_SF"/>
    <property type="match status" value="1"/>
</dbReference>
<proteinExistence type="predicted"/>
<dbReference type="Pfam" id="PF00583">
    <property type="entry name" value="Acetyltransf_1"/>
    <property type="match status" value="1"/>
</dbReference>